<feature type="transmembrane region" description="Helical" evidence="9">
    <location>
        <begin position="6"/>
        <end position="36"/>
    </location>
</feature>
<evidence type="ECO:0000256" key="1">
    <source>
        <dbReference type="ARBA" id="ARBA00004323"/>
    </source>
</evidence>
<reference evidence="11" key="1">
    <citation type="submission" date="2025-08" db="UniProtKB">
        <authorList>
            <consortium name="RefSeq"/>
        </authorList>
    </citation>
    <scope>IDENTIFICATION</scope>
    <source>
        <tissue evidence="11">Muscle</tissue>
    </source>
</reference>
<evidence type="ECO:0000313" key="10">
    <source>
        <dbReference type="Proteomes" id="UP000504631"/>
    </source>
</evidence>
<evidence type="ECO:0000256" key="4">
    <source>
        <dbReference type="ARBA" id="ARBA00022692"/>
    </source>
</evidence>
<dbReference type="RefSeq" id="XP_033343384.1">
    <property type="nucleotide sequence ID" value="XM_033487493.1"/>
</dbReference>
<dbReference type="GO" id="GO:0008146">
    <property type="term" value="F:sulfotransferase activity"/>
    <property type="evidence" value="ECO:0007669"/>
    <property type="project" value="InterPro"/>
</dbReference>
<name>A0A6J3JT42_9HYME</name>
<dbReference type="InterPro" id="IPR018011">
    <property type="entry name" value="Carb_sulfotrans_8-10"/>
</dbReference>
<dbReference type="GO" id="GO:0000139">
    <property type="term" value="C:Golgi membrane"/>
    <property type="evidence" value="ECO:0007669"/>
    <property type="project" value="UniProtKB-SubCell"/>
</dbReference>
<evidence type="ECO:0000313" key="11">
    <source>
        <dbReference type="RefSeq" id="XP_033343384.1"/>
    </source>
</evidence>
<accession>A0A6J3JT42</accession>
<evidence type="ECO:0000256" key="5">
    <source>
        <dbReference type="ARBA" id="ARBA00022989"/>
    </source>
</evidence>
<evidence type="ECO:0000256" key="6">
    <source>
        <dbReference type="ARBA" id="ARBA00023034"/>
    </source>
</evidence>
<protein>
    <recommendedName>
        <fullName evidence="9">Carbohydrate sulfotransferase</fullName>
        <ecNumber evidence="9">2.8.2.-</ecNumber>
    </recommendedName>
</protein>
<dbReference type="GO" id="GO:0016051">
    <property type="term" value="P:carbohydrate biosynthetic process"/>
    <property type="evidence" value="ECO:0007669"/>
    <property type="project" value="InterPro"/>
</dbReference>
<keyword evidence="7 9" id="KW-0472">Membrane</keyword>
<dbReference type="PANTHER" id="PTHR12137">
    <property type="entry name" value="CARBOHYDRATE SULFOTRANSFERASE"/>
    <property type="match status" value="1"/>
</dbReference>
<dbReference type="AlphaFoldDB" id="A0A6J3JT42"/>
<dbReference type="PANTHER" id="PTHR12137:SF54">
    <property type="entry name" value="CARBOHYDRATE SULFOTRANSFERASE"/>
    <property type="match status" value="1"/>
</dbReference>
<evidence type="ECO:0000256" key="7">
    <source>
        <dbReference type="ARBA" id="ARBA00023136"/>
    </source>
</evidence>
<dbReference type="GeneID" id="117230257"/>
<sequence>MTVTIIYSVLIMSLQIQFVKCMLCVILYIAVCFFLLKIKQGTYLTQYPVSLFLVKYNQTKKECSVVSQSVNKIKNLNQVIKPINLEMELLEHDEMKGELINLQECAIILQQISNVCMKYNLKTPLIKRHFLYNAEHKSMYCWIRKVASTSFTKLFADMKNRPPTRSYYKDVDILSPRTLKELQLLSNDTKIFKLLVVRDPFQRLVSSYRDRIADNSKHTAQAWIYTEKIFRFTRPQLFHSNTTTGNFQEKVFTSDKRLKIVPTFKEFLEWLLQTSEKDDVHWTQYYSHCAVCDVRYNYVLKLDNYTYGQINYVFSKFGLDKNKAYFPMLGETQGGHTNFDITCKYFANLTQDIVLKLYEKYKIDFEMYNYNINRYINCAKKRFVEKKP</sequence>
<comment type="similarity">
    <text evidence="2 9">Belongs to the sulfotransferase 2 family.</text>
</comment>
<dbReference type="KEGG" id="bvk:117230257"/>
<keyword evidence="3 9" id="KW-0808">Transferase</keyword>
<keyword evidence="9" id="KW-0119">Carbohydrate metabolism</keyword>
<proteinExistence type="inferred from homology"/>
<organism evidence="10 11">
    <name type="scientific">Bombus vosnesenskii</name>
    <dbReference type="NCBI Taxonomy" id="207650"/>
    <lineage>
        <taxon>Eukaryota</taxon>
        <taxon>Metazoa</taxon>
        <taxon>Ecdysozoa</taxon>
        <taxon>Arthropoda</taxon>
        <taxon>Hexapoda</taxon>
        <taxon>Insecta</taxon>
        <taxon>Pterygota</taxon>
        <taxon>Neoptera</taxon>
        <taxon>Endopterygota</taxon>
        <taxon>Hymenoptera</taxon>
        <taxon>Apocrita</taxon>
        <taxon>Aculeata</taxon>
        <taxon>Apoidea</taxon>
        <taxon>Anthophila</taxon>
        <taxon>Apidae</taxon>
        <taxon>Bombus</taxon>
        <taxon>Pyrobombus</taxon>
    </lineage>
</organism>
<keyword evidence="8 9" id="KW-0325">Glycoprotein</keyword>
<keyword evidence="9" id="KW-0735">Signal-anchor</keyword>
<dbReference type="EC" id="2.8.2.-" evidence="9"/>
<keyword evidence="4 9" id="KW-0812">Transmembrane</keyword>
<keyword evidence="10" id="KW-1185">Reference proteome</keyword>
<comment type="subcellular location">
    <subcellularLocation>
        <location evidence="1 9">Golgi apparatus membrane</location>
        <topology evidence="1 9">Single-pass type II membrane protein</topology>
    </subcellularLocation>
</comment>
<dbReference type="InterPro" id="IPR005331">
    <property type="entry name" value="Sulfotransferase"/>
</dbReference>
<evidence type="ECO:0000256" key="8">
    <source>
        <dbReference type="ARBA" id="ARBA00023180"/>
    </source>
</evidence>
<evidence type="ECO:0000256" key="2">
    <source>
        <dbReference type="ARBA" id="ARBA00006339"/>
    </source>
</evidence>
<keyword evidence="6 9" id="KW-0333">Golgi apparatus</keyword>
<gene>
    <name evidence="11" type="primary">LOC117230257</name>
</gene>
<dbReference type="Pfam" id="PF03567">
    <property type="entry name" value="Sulfotransfer_2"/>
    <property type="match status" value="1"/>
</dbReference>
<evidence type="ECO:0000256" key="3">
    <source>
        <dbReference type="ARBA" id="ARBA00022679"/>
    </source>
</evidence>
<evidence type="ECO:0000256" key="9">
    <source>
        <dbReference type="RuleBase" id="RU364020"/>
    </source>
</evidence>
<keyword evidence="5 9" id="KW-1133">Transmembrane helix</keyword>
<dbReference type="Proteomes" id="UP000504631">
    <property type="component" value="Unplaced"/>
</dbReference>